<keyword evidence="3" id="KW-1185">Reference proteome</keyword>
<name>A0AAJ0AX65_9PEZI</name>
<dbReference type="RefSeq" id="XP_060434356.1">
    <property type="nucleotide sequence ID" value="XM_060566635.1"/>
</dbReference>
<evidence type="ECO:0000313" key="2">
    <source>
        <dbReference type="EMBL" id="KAK1690661.1"/>
    </source>
</evidence>
<sequence length="86" mass="9327">MYLPAFTILPLLLSSAAAAALETAEVRQARSLDQSSPNNVGNGLLSRRVECDCCRALGPGYCWHEEANGDKYCSACIVDVCQKRCM</sequence>
<evidence type="ECO:0000256" key="1">
    <source>
        <dbReference type="SAM" id="SignalP"/>
    </source>
</evidence>
<feature type="chain" id="PRO_5042462813" evidence="1">
    <location>
        <begin position="19"/>
        <end position="86"/>
    </location>
</feature>
<reference evidence="2" key="1">
    <citation type="submission" date="2021-06" db="EMBL/GenBank/DDBJ databases">
        <title>Comparative genomics, transcriptomics and evolutionary studies reveal genomic signatures of adaptation to plant cell wall in hemibiotrophic fungi.</title>
        <authorList>
            <consortium name="DOE Joint Genome Institute"/>
            <person name="Baroncelli R."/>
            <person name="Diaz J.F."/>
            <person name="Benocci T."/>
            <person name="Peng M."/>
            <person name="Battaglia E."/>
            <person name="Haridas S."/>
            <person name="Andreopoulos W."/>
            <person name="Labutti K."/>
            <person name="Pangilinan J."/>
            <person name="Floch G.L."/>
            <person name="Makela M.R."/>
            <person name="Henrissat B."/>
            <person name="Grigoriev I.V."/>
            <person name="Crouch J.A."/>
            <person name="De Vries R.P."/>
            <person name="Sukno S.A."/>
            <person name="Thon M.R."/>
        </authorList>
    </citation>
    <scope>NUCLEOTIDE SEQUENCE</scope>
    <source>
        <strain evidence="2">CBS 193.32</strain>
    </source>
</reference>
<gene>
    <name evidence="2" type="ORF">BDP55DRAFT_302260</name>
</gene>
<evidence type="ECO:0000313" key="3">
    <source>
        <dbReference type="Proteomes" id="UP001224890"/>
    </source>
</evidence>
<comment type="caution">
    <text evidence="2">The sequence shown here is derived from an EMBL/GenBank/DDBJ whole genome shotgun (WGS) entry which is preliminary data.</text>
</comment>
<accession>A0AAJ0AX65</accession>
<keyword evidence="1" id="KW-0732">Signal</keyword>
<dbReference type="GeneID" id="85451161"/>
<feature type="signal peptide" evidence="1">
    <location>
        <begin position="1"/>
        <end position="18"/>
    </location>
</feature>
<organism evidence="2 3">
    <name type="scientific">Colletotrichum godetiae</name>
    <dbReference type="NCBI Taxonomy" id="1209918"/>
    <lineage>
        <taxon>Eukaryota</taxon>
        <taxon>Fungi</taxon>
        <taxon>Dikarya</taxon>
        <taxon>Ascomycota</taxon>
        <taxon>Pezizomycotina</taxon>
        <taxon>Sordariomycetes</taxon>
        <taxon>Hypocreomycetidae</taxon>
        <taxon>Glomerellales</taxon>
        <taxon>Glomerellaceae</taxon>
        <taxon>Colletotrichum</taxon>
        <taxon>Colletotrichum acutatum species complex</taxon>
    </lineage>
</organism>
<dbReference type="Proteomes" id="UP001224890">
    <property type="component" value="Unassembled WGS sequence"/>
</dbReference>
<dbReference type="EMBL" id="JAHMHR010000005">
    <property type="protein sequence ID" value="KAK1690661.1"/>
    <property type="molecule type" value="Genomic_DNA"/>
</dbReference>
<dbReference type="AlphaFoldDB" id="A0AAJ0AX65"/>
<protein>
    <submittedName>
        <fullName evidence="2">Uncharacterized protein</fullName>
    </submittedName>
</protein>
<proteinExistence type="predicted"/>